<dbReference type="AlphaFoldDB" id="A0A517TYT6"/>
<reference evidence="1 2" key="1">
    <citation type="submission" date="2019-02" db="EMBL/GenBank/DDBJ databases">
        <title>Deep-cultivation of Planctomycetes and their phenomic and genomic characterization uncovers novel biology.</title>
        <authorList>
            <person name="Wiegand S."/>
            <person name="Jogler M."/>
            <person name="Boedeker C."/>
            <person name="Pinto D."/>
            <person name="Vollmers J."/>
            <person name="Rivas-Marin E."/>
            <person name="Kohn T."/>
            <person name="Peeters S.H."/>
            <person name="Heuer A."/>
            <person name="Rast P."/>
            <person name="Oberbeckmann S."/>
            <person name="Bunk B."/>
            <person name="Jeske O."/>
            <person name="Meyerdierks A."/>
            <person name="Storesund J.E."/>
            <person name="Kallscheuer N."/>
            <person name="Luecker S."/>
            <person name="Lage O.M."/>
            <person name="Pohl T."/>
            <person name="Merkel B.J."/>
            <person name="Hornburger P."/>
            <person name="Mueller R.-W."/>
            <person name="Bruemmer F."/>
            <person name="Labrenz M."/>
            <person name="Spormann A.M."/>
            <person name="Op den Camp H."/>
            <person name="Overmann J."/>
            <person name="Amann R."/>
            <person name="Jetten M.S.M."/>
            <person name="Mascher T."/>
            <person name="Medema M.H."/>
            <person name="Devos D.P."/>
            <person name="Kaster A.-K."/>
            <person name="Ovreas L."/>
            <person name="Rohde M."/>
            <person name="Galperin M.Y."/>
            <person name="Jogler C."/>
        </authorList>
    </citation>
    <scope>NUCLEOTIDE SEQUENCE [LARGE SCALE GENOMIC DNA]</scope>
    <source>
        <strain evidence="1 2">I41</strain>
    </source>
</reference>
<keyword evidence="2" id="KW-1185">Reference proteome</keyword>
<dbReference type="Proteomes" id="UP000317909">
    <property type="component" value="Chromosome"/>
</dbReference>
<dbReference type="RefSeq" id="WP_145433113.1">
    <property type="nucleotide sequence ID" value="NZ_CP036339.1"/>
</dbReference>
<name>A0A517TYT6_9BACT</name>
<protein>
    <submittedName>
        <fullName evidence="1">Uncharacterized protein</fullName>
    </submittedName>
</protein>
<proteinExistence type="predicted"/>
<dbReference type="OrthoDB" id="9882485at2"/>
<dbReference type="EMBL" id="CP036339">
    <property type="protein sequence ID" value="QDT73536.1"/>
    <property type="molecule type" value="Genomic_DNA"/>
</dbReference>
<evidence type="ECO:0000313" key="2">
    <source>
        <dbReference type="Proteomes" id="UP000317909"/>
    </source>
</evidence>
<sequence>MSQDKNSRQIQIAGRNIRCDSEEDRALLSAAKAITEDPSTAGGIKLDRLYVLRDACQRYSVGKAQRLVKMAIDRLERQQPH</sequence>
<gene>
    <name evidence="1" type="ORF">I41_27250</name>
</gene>
<evidence type="ECO:0000313" key="1">
    <source>
        <dbReference type="EMBL" id="QDT73536.1"/>
    </source>
</evidence>
<organism evidence="1 2">
    <name type="scientific">Lacipirellula limnantheis</name>
    <dbReference type="NCBI Taxonomy" id="2528024"/>
    <lineage>
        <taxon>Bacteria</taxon>
        <taxon>Pseudomonadati</taxon>
        <taxon>Planctomycetota</taxon>
        <taxon>Planctomycetia</taxon>
        <taxon>Pirellulales</taxon>
        <taxon>Lacipirellulaceae</taxon>
        <taxon>Lacipirellula</taxon>
    </lineage>
</organism>
<dbReference type="KEGG" id="llh:I41_27250"/>
<accession>A0A517TYT6</accession>